<feature type="compositionally biased region" description="Polar residues" evidence="1">
    <location>
        <begin position="62"/>
        <end position="80"/>
    </location>
</feature>
<reference evidence="2 3" key="1">
    <citation type="submission" date="2019-03" db="EMBL/GenBank/DDBJ databases">
        <authorList>
            <consortium name="Pathogen Informatics"/>
        </authorList>
    </citation>
    <scope>NUCLEOTIDE SEQUENCE [LARGE SCALE GENOMIC DNA]</scope>
    <source>
        <strain evidence="2 3">NCTC13038</strain>
    </source>
</reference>
<dbReference type="Proteomes" id="UP000332594">
    <property type="component" value="Unassembled WGS sequence"/>
</dbReference>
<protein>
    <submittedName>
        <fullName evidence="2">Uncharacterized protein</fullName>
    </submittedName>
</protein>
<feature type="region of interest" description="Disordered" evidence="1">
    <location>
        <begin position="1"/>
        <end position="21"/>
    </location>
</feature>
<evidence type="ECO:0000313" key="2">
    <source>
        <dbReference type="EMBL" id="VFS74172.1"/>
    </source>
</evidence>
<evidence type="ECO:0000256" key="1">
    <source>
        <dbReference type="SAM" id="MobiDB-lite"/>
    </source>
</evidence>
<gene>
    <name evidence="2" type="ORF">NCTC13038_03162</name>
</gene>
<evidence type="ECO:0000313" key="3">
    <source>
        <dbReference type="Proteomes" id="UP000332594"/>
    </source>
</evidence>
<accession>A0A485BQF5</accession>
<name>A0A485BQF5_RAOTE</name>
<dbReference type="EMBL" id="CAADJG010000002">
    <property type="protein sequence ID" value="VFS74172.1"/>
    <property type="molecule type" value="Genomic_DNA"/>
</dbReference>
<organism evidence="2 3">
    <name type="scientific">Raoultella terrigena</name>
    <name type="common">Klebsiella terrigena</name>
    <dbReference type="NCBI Taxonomy" id="577"/>
    <lineage>
        <taxon>Bacteria</taxon>
        <taxon>Pseudomonadati</taxon>
        <taxon>Pseudomonadota</taxon>
        <taxon>Gammaproteobacteria</taxon>
        <taxon>Enterobacterales</taxon>
        <taxon>Enterobacteriaceae</taxon>
        <taxon>Klebsiella/Raoultella group</taxon>
        <taxon>Raoultella</taxon>
    </lineage>
</organism>
<feature type="region of interest" description="Disordered" evidence="1">
    <location>
        <begin position="57"/>
        <end position="80"/>
    </location>
</feature>
<sequence length="80" mass="9016">MSNRRAAYPAGQTNKNGARNKFKHLGSSHLTLNRTTHQAVADYFFSGKIERICKERKINAIRPQNNPPHASTGNKPRTSR</sequence>
<proteinExistence type="predicted"/>
<dbReference type="AlphaFoldDB" id="A0A485BQF5"/>